<dbReference type="AlphaFoldDB" id="A0A235FCJ4"/>
<dbReference type="RefSeq" id="WP_094251006.1">
    <property type="nucleotide sequence ID" value="NZ_JBHLXL010000001.1"/>
</dbReference>
<evidence type="ECO:0000313" key="2">
    <source>
        <dbReference type="Proteomes" id="UP000215059"/>
    </source>
</evidence>
<sequence length="77" mass="8233">MSSNASTLRGFLVKLLANKTLVTEVFLQNSNQPQGTPDLSGVTVVEVGLDYVVFSQAGSGAGTLYYVNLDRILLIDL</sequence>
<reference evidence="1 2" key="1">
    <citation type="submission" date="2017-07" db="EMBL/GenBank/DDBJ databases">
        <title>Fictibacillus sp. nov. GDSW-R2A3 Genome sequencing and assembly.</title>
        <authorList>
            <person name="Mayilraj S."/>
        </authorList>
    </citation>
    <scope>NUCLEOTIDE SEQUENCE [LARGE SCALE GENOMIC DNA]</scope>
    <source>
        <strain evidence="1 2">GDSW-R2A3</strain>
    </source>
</reference>
<dbReference type="OrthoDB" id="2972420at2"/>
<accession>A0A235FCJ4</accession>
<organism evidence="1 2">
    <name type="scientific">Fictibacillus aquaticus</name>
    <dbReference type="NCBI Taxonomy" id="2021314"/>
    <lineage>
        <taxon>Bacteria</taxon>
        <taxon>Bacillati</taxon>
        <taxon>Bacillota</taxon>
        <taxon>Bacilli</taxon>
        <taxon>Bacillales</taxon>
        <taxon>Fictibacillaceae</taxon>
        <taxon>Fictibacillus</taxon>
    </lineage>
</organism>
<comment type="caution">
    <text evidence="1">The sequence shown here is derived from an EMBL/GenBank/DDBJ whole genome shotgun (WGS) entry which is preliminary data.</text>
</comment>
<evidence type="ECO:0000313" key="1">
    <source>
        <dbReference type="EMBL" id="OYD59046.1"/>
    </source>
</evidence>
<name>A0A235FCJ4_9BACL</name>
<gene>
    <name evidence="1" type="ORF">CGZ90_03850</name>
</gene>
<proteinExistence type="predicted"/>
<keyword evidence="2" id="KW-1185">Reference proteome</keyword>
<dbReference type="EMBL" id="NOII01000001">
    <property type="protein sequence ID" value="OYD59046.1"/>
    <property type="molecule type" value="Genomic_DNA"/>
</dbReference>
<evidence type="ECO:0008006" key="3">
    <source>
        <dbReference type="Google" id="ProtNLM"/>
    </source>
</evidence>
<protein>
    <recommendedName>
        <fullName evidence="3">DUF2642 domain-containing protein</fullName>
    </recommendedName>
</protein>
<dbReference type="Proteomes" id="UP000215059">
    <property type="component" value="Unassembled WGS sequence"/>
</dbReference>